<reference evidence="1" key="2">
    <citation type="journal article" date="2024" name="Toxins">
        <title>Genome Sequence Analysis of Native Xenorhabdus Strains Isolated from Entomopathogenic Nematodes in Argentina.</title>
        <authorList>
            <person name="Palma L."/>
            <person name="Frizzo L."/>
            <person name="Kaiser S."/>
            <person name="Berry C."/>
            <person name="Caballero P."/>
            <person name="Bode H.B."/>
            <person name="Del Valle E.E."/>
        </authorList>
    </citation>
    <scope>NUCLEOTIDE SEQUENCE</scope>
    <source>
        <strain evidence="1">M</strain>
    </source>
</reference>
<proteinExistence type="predicted"/>
<accession>A0AAW3YUA4</accession>
<gene>
    <name evidence="1" type="ORF">ID854_14670</name>
</gene>
<dbReference type="EMBL" id="JACXBF010000366">
    <property type="protein sequence ID" value="MBD2801653.1"/>
    <property type="molecule type" value="Genomic_DNA"/>
</dbReference>
<dbReference type="Proteomes" id="UP001193920">
    <property type="component" value="Unassembled WGS sequence"/>
</dbReference>
<comment type="caution">
    <text evidence="1">The sequence shown here is derived from an EMBL/GenBank/DDBJ whole genome shotgun (WGS) entry which is preliminary data.</text>
</comment>
<feature type="non-terminal residue" evidence="1">
    <location>
        <position position="1"/>
    </location>
</feature>
<dbReference type="AlphaFoldDB" id="A0AAW3YUA4"/>
<reference evidence="1" key="1">
    <citation type="submission" date="2020-09" db="EMBL/GenBank/DDBJ databases">
        <authorList>
            <person name="Palma L."/>
            <person name="Caballero P."/>
            <person name="Berry C."/>
            <person name="Del Valle E."/>
        </authorList>
    </citation>
    <scope>NUCLEOTIDE SEQUENCE</scope>
    <source>
        <strain evidence="1">M</strain>
    </source>
</reference>
<organism evidence="1">
    <name type="scientific">Xenorhabdus szentirmaii</name>
    <dbReference type="NCBI Taxonomy" id="290112"/>
    <lineage>
        <taxon>Bacteria</taxon>
        <taxon>Pseudomonadati</taxon>
        <taxon>Pseudomonadota</taxon>
        <taxon>Gammaproteobacteria</taxon>
        <taxon>Enterobacterales</taxon>
        <taxon>Morganellaceae</taxon>
        <taxon>Xenorhabdus</taxon>
    </lineage>
</organism>
<protein>
    <submittedName>
        <fullName evidence="1">DNA primase</fullName>
    </submittedName>
</protein>
<sequence length="130" mass="15297">MLMLTTTAIDVDEELLNRCLVLTVNESREQTEAIHAVQRHKQTLEGLLAENERDYLTTLHQNAQRLLRPLNVVNPYASQLTFLSDKTRTRRDHMKYLTLIQSIALLHQYQREIKTAEHRGRKLEYIEVTK</sequence>
<feature type="non-terminal residue" evidence="1">
    <location>
        <position position="130"/>
    </location>
</feature>
<name>A0AAW3YUA4_9GAMM</name>
<evidence type="ECO:0000313" key="1">
    <source>
        <dbReference type="EMBL" id="MBD2801653.1"/>
    </source>
</evidence>